<dbReference type="KEGG" id="sbae:DSM104329_04477"/>
<keyword evidence="4" id="KW-1185">Reference proteome</keyword>
<dbReference type="EMBL" id="CP087164">
    <property type="protein sequence ID" value="UGS38055.1"/>
    <property type="molecule type" value="Genomic_DNA"/>
</dbReference>
<gene>
    <name evidence="3" type="ORF">DSM104329_04477</name>
</gene>
<dbReference type="AlphaFoldDB" id="A0A9E7C207"/>
<sequence>MLVLVVAGLASAPAAHATTPTPIDAGTARTGTAPAAHATTPTSIDAGTARTVSTAFANDCGACQATVADCAQVTSRRADCVVAEEGDCSFVVASRVDLRGYLYYDVYPCRPDAPPTAEAQVRKHPAGRFFEPLTPAAFEFASDVYPTRLPYPAFPVRHYHGTTSQRETFDLWITPGRLVLTGSGVPFDAACWPGPAFLRLGREHVTRKGRISSRRAHANADTPAHRLDARLTDHRRRVTGTLRLRDLRCRRAPIRFTGRRVGGPGFGRGR</sequence>
<organism evidence="3 4">
    <name type="scientific">Capillimicrobium parvum</name>
    <dbReference type="NCBI Taxonomy" id="2884022"/>
    <lineage>
        <taxon>Bacteria</taxon>
        <taxon>Bacillati</taxon>
        <taxon>Actinomycetota</taxon>
        <taxon>Thermoleophilia</taxon>
        <taxon>Solirubrobacterales</taxon>
        <taxon>Capillimicrobiaceae</taxon>
        <taxon>Capillimicrobium</taxon>
    </lineage>
</organism>
<proteinExistence type="predicted"/>
<reference evidence="3" key="1">
    <citation type="journal article" date="2022" name="Int. J. Syst. Evol. Microbiol.">
        <title>Pseudomonas aegrilactucae sp. nov. and Pseudomonas morbosilactucae sp. nov., pathogens causing bacterial rot of lettuce in Japan.</title>
        <authorList>
            <person name="Sawada H."/>
            <person name="Fujikawa T."/>
            <person name="Satou M."/>
        </authorList>
    </citation>
    <scope>NUCLEOTIDE SEQUENCE</scope>
    <source>
        <strain evidence="3">0166_1</strain>
    </source>
</reference>
<dbReference type="Proteomes" id="UP001162834">
    <property type="component" value="Chromosome"/>
</dbReference>
<evidence type="ECO:0000256" key="2">
    <source>
        <dbReference type="SAM" id="SignalP"/>
    </source>
</evidence>
<accession>A0A9E7C207</accession>
<evidence type="ECO:0000256" key="1">
    <source>
        <dbReference type="SAM" id="MobiDB-lite"/>
    </source>
</evidence>
<name>A0A9E7C207_9ACTN</name>
<protein>
    <submittedName>
        <fullName evidence="3">Uncharacterized protein</fullName>
    </submittedName>
</protein>
<keyword evidence="2" id="KW-0732">Signal</keyword>
<feature type="region of interest" description="Disordered" evidence="1">
    <location>
        <begin position="18"/>
        <end position="41"/>
    </location>
</feature>
<evidence type="ECO:0000313" key="4">
    <source>
        <dbReference type="Proteomes" id="UP001162834"/>
    </source>
</evidence>
<evidence type="ECO:0000313" key="3">
    <source>
        <dbReference type="EMBL" id="UGS38055.1"/>
    </source>
</evidence>
<feature type="signal peptide" evidence="2">
    <location>
        <begin position="1"/>
        <end position="17"/>
    </location>
</feature>
<feature type="chain" id="PRO_5038594245" evidence="2">
    <location>
        <begin position="18"/>
        <end position="270"/>
    </location>
</feature>